<comment type="caution">
    <text evidence="1">The sequence shown here is derived from an EMBL/GenBank/DDBJ whole genome shotgun (WGS) entry which is preliminary data.</text>
</comment>
<dbReference type="Gene3D" id="3.40.50.1820">
    <property type="entry name" value="alpha/beta hydrolase"/>
    <property type="match status" value="1"/>
</dbReference>
<evidence type="ECO:0008006" key="3">
    <source>
        <dbReference type="Google" id="ProtNLM"/>
    </source>
</evidence>
<proteinExistence type="predicted"/>
<dbReference type="InterPro" id="IPR029058">
    <property type="entry name" value="AB_hydrolase_fold"/>
</dbReference>
<organism evidence="1 2">
    <name type="scientific">Mycolicibacterium peregrinum</name>
    <name type="common">Mycobacterium peregrinum</name>
    <dbReference type="NCBI Taxonomy" id="43304"/>
    <lineage>
        <taxon>Bacteria</taxon>
        <taxon>Bacillati</taxon>
        <taxon>Actinomycetota</taxon>
        <taxon>Actinomycetes</taxon>
        <taxon>Mycobacteriales</taxon>
        <taxon>Mycobacteriaceae</taxon>
        <taxon>Mycolicibacterium</taxon>
    </lineage>
</organism>
<gene>
    <name evidence="1" type="ORF">EJD98_25260</name>
</gene>
<dbReference type="Gene3D" id="1.10.10.1120">
    <property type="entry name" value="Lysin B, C-terminal linker domain"/>
    <property type="match status" value="1"/>
</dbReference>
<protein>
    <recommendedName>
        <fullName evidence="3">PE-PPE domain-containing protein</fullName>
    </recommendedName>
</protein>
<dbReference type="SUPFAM" id="SSF53474">
    <property type="entry name" value="alpha/beta-Hydrolases"/>
    <property type="match status" value="1"/>
</dbReference>
<sequence length="299" mass="31392">MTTLGELLAARRGVAFVRHAVLTFAGTWAAPGTGYPSWVVGGAIDALEAPIFEVPVQAPWSFGFIGSPDPKAPSYEKSVQIAVEWAINWILAHPFQTFAMVGYSQGAEAMCRVLLEIITPGGRLYHLRHNFIGGATFGNPMREEGHSGPGLLYSDGRGIAAKRLKNTPDTVVDIVNPGDMYGSVPAGPKLLDKQAGDNITACYMAAIQLGLDINSATAILAALTGKGGLAEQVSELLANPLNVVALGKSVTIALQFVAQNPPTAPHITYEWRPVHADGRTGIQYAVDHLGAIAAASAAA</sequence>
<dbReference type="InterPro" id="IPR041855">
    <property type="entry name" value="Lysin_B_C_ter"/>
</dbReference>
<dbReference type="AlphaFoldDB" id="A0A4Z0HHX6"/>
<dbReference type="EMBL" id="RWKA01000018">
    <property type="protein sequence ID" value="TGB37862.1"/>
    <property type="molecule type" value="Genomic_DNA"/>
</dbReference>
<accession>A0A4Z0HHX6</accession>
<dbReference type="RefSeq" id="WP_135361704.1">
    <property type="nucleotide sequence ID" value="NZ_RWJZ01000016.1"/>
</dbReference>
<name>A0A4Z0HHX6_MYCPR</name>
<reference evidence="1 2" key="1">
    <citation type="submission" date="2018-12" db="EMBL/GenBank/DDBJ databases">
        <title>Draft genome sequences of Mycolicibacterium peregrinum isolated from a pig with lymphadenitis and from soil on the same Japanese pig farm.</title>
        <authorList>
            <person name="Komatsu T."/>
            <person name="Ohya K."/>
            <person name="Sawai K."/>
            <person name="Odoi J.O."/>
            <person name="Otsu K."/>
            <person name="Ota A."/>
            <person name="Ito T."/>
            <person name="Kawai M."/>
            <person name="Maruyama F."/>
        </authorList>
    </citation>
    <scope>NUCLEOTIDE SEQUENCE [LARGE SCALE GENOMIC DNA]</scope>
    <source>
        <strain evidence="1 2">138</strain>
    </source>
</reference>
<dbReference type="Proteomes" id="UP000297792">
    <property type="component" value="Unassembled WGS sequence"/>
</dbReference>
<evidence type="ECO:0000313" key="1">
    <source>
        <dbReference type="EMBL" id="TGB37862.1"/>
    </source>
</evidence>
<evidence type="ECO:0000313" key="2">
    <source>
        <dbReference type="Proteomes" id="UP000297792"/>
    </source>
</evidence>
<keyword evidence="2" id="KW-1185">Reference proteome</keyword>